<dbReference type="PANTHER" id="PTHR35402">
    <property type="entry name" value="INTEGRAL MEMBRANE PROTEIN-RELATED"/>
    <property type="match status" value="1"/>
</dbReference>
<dbReference type="GO" id="GO:0005886">
    <property type="term" value="C:plasma membrane"/>
    <property type="evidence" value="ECO:0007669"/>
    <property type="project" value="UniProtKB-SubCell"/>
</dbReference>
<dbReference type="OrthoDB" id="12374at2157"/>
<reference evidence="8" key="1">
    <citation type="journal article" date="2008" name="J. Bacteriol.">
        <title>Genome sequence of Thermofilum pendens reveals an exceptional loss of biosynthetic pathways without genome reduction.</title>
        <authorList>
            <person name="Anderson I."/>
            <person name="Rodriguez J."/>
            <person name="Susanti D."/>
            <person name="Porat I."/>
            <person name="Reich C."/>
            <person name="Ulrich L.E."/>
            <person name="Elkins J.G."/>
            <person name="Mavromatis K."/>
            <person name="Lykidis A."/>
            <person name="Kim E."/>
            <person name="Thompson L.S."/>
            <person name="Nolan M."/>
            <person name="Land M."/>
            <person name="Copeland A."/>
            <person name="Lapidus A."/>
            <person name="Lucas S."/>
            <person name="Detter C."/>
            <person name="Zhulin I.B."/>
            <person name="Olsen G.J."/>
            <person name="Whitman W."/>
            <person name="Mukhopadhyay B."/>
            <person name="Bristow J."/>
            <person name="Kyrpides N."/>
        </authorList>
    </citation>
    <scope>NUCLEOTIDE SEQUENCE [LARGE SCALE GENOMIC DNA]</scope>
    <source>
        <strain evidence="8">DSM 2475 / Hrk 5</strain>
    </source>
</reference>
<proteinExistence type="predicted"/>
<dbReference type="AlphaFoldDB" id="A1RY99"/>
<dbReference type="InterPro" id="IPR018076">
    <property type="entry name" value="T2SS_GspF_dom"/>
</dbReference>
<dbReference type="Proteomes" id="UP000000641">
    <property type="component" value="Chromosome"/>
</dbReference>
<evidence type="ECO:0000313" key="8">
    <source>
        <dbReference type="Proteomes" id="UP000000641"/>
    </source>
</evidence>
<evidence type="ECO:0000256" key="2">
    <source>
        <dbReference type="ARBA" id="ARBA00022475"/>
    </source>
</evidence>
<dbReference type="EnsemblBacteria" id="ABL78179">
    <property type="protein sequence ID" value="ABL78179"/>
    <property type="gene ID" value="Tpen_0777"/>
</dbReference>
<organism evidence="7 8">
    <name type="scientific">Thermofilum pendens (strain DSM 2475 / Hrk 5)</name>
    <dbReference type="NCBI Taxonomy" id="368408"/>
    <lineage>
        <taxon>Archaea</taxon>
        <taxon>Thermoproteota</taxon>
        <taxon>Thermoprotei</taxon>
        <taxon>Thermofilales</taxon>
        <taxon>Thermofilaceae</taxon>
        <taxon>Thermofilum</taxon>
    </lineage>
</organism>
<dbReference type="RefSeq" id="WP_011752444.1">
    <property type="nucleotide sequence ID" value="NC_008698.1"/>
</dbReference>
<keyword evidence="5" id="KW-0472">Membrane</keyword>
<keyword evidence="8" id="KW-1185">Reference proteome</keyword>
<comment type="subcellular location">
    <subcellularLocation>
        <location evidence="1">Cell membrane</location>
        <topology evidence="1">Multi-pass membrane protein</topology>
    </subcellularLocation>
</comment>
<protein>
    <submittedName>
        <fullName evidence="7">Type II secretion system protein</fullName>
    </submittedName>
</protein>
<evidence type="ECO:0000256" key="5">
    <source>
        <dbReference type="ARBA" id="ARBA00023136"/>
    </source>
</evidence>
<evidence type="ECO:0000256" key="3">
    <source>
        <dbReference type="ARBA" id="ARBA00022692"/>
    </source>
</evidence>
<keyword evidence="2" id="KW-1003">Cell membrane</keyword>
<dbReference type="eggNOG" id="arCOG01812">
    <property type="taxonomic scope" value="Archaea"/>
</dbReference>
<keyword evidence="4" id="KW-1133">Transmembrane helix</keyword>
<accession>A1RY99</accession>
<feature type="domain" description="Type II secretion system protein GspF" evidence="6">
    <location>
        <begin position="112"/>
        <end position="238"/>
    </location>
</feature>
<evidence type="ECO:0000256" key="1">
    <source>
        <dbReference type="ARBA" id="ARBA00004651"/>
    </source>
</evidence>
<dbReference type="PANTHER" id="PTHR35402:SF1">
    <property type="entry name" value="TYPE II SECRETION SYSTEM PROTEIN GSPF DOMAIN-CONTAINING PROTEIN"/>
    <property type="match status" value="1"/>
</dbReference>
<name>A1RY99_THEPD</name>
<dbReference type="GeneID" id="4601838"/>
<evidence type="ECO:0000259" key="6">
    <source>
        <dbReference type="Pfam" id="PF00482"/>
    </source>
</evidence>
<gene>
    <name evidence="7" type="ordered locus">Tpen_0777</name>
</gene>
<evidence type="ECO:0000313" key="7">
    <source>
        <dbReference type="EMBL" id="ABL78179.1"/>
    </source>
</evidence>
<dbReference type="KEGG" id="tpe:Tpen_0777"/>
<dbReference type="InterPro" id="IPR056569">
    <property type="entry name" value="ArlJ-like"/>
</dbReference>
<dbReference type="HOGENOM" id="CLU_978686_0_0_2"/>
<dbReference type="EMBL" id="CP000505">
    <property type="protein sequence ID" value="ABL78179.1"/>
    <property type="molecule type" value="Genomic_DNA"/>
</dbReference>
<evidence type="ECO:0000256" key="4">
    <source>
        <dbReference type="ARBA" id="ARBA00022989"/>
    </source>
</evidence>
<dbReference type="Pfam" id="PF00482">
    <property type="entry name" value="T2SSF"/>
    <property type="match status" value="1"/>
</dbReference>
<keyword evidence="3" id="KW-0812">Transmembrane</keyword>
<dbReference type="STRING" id="368408.Tpen_0777"/>
<sequence length="284" mass="31370">MVRSERLLRLYIQSTLGAFEKYYVKAGFETPFSLYVSYLSRALVAVGAAVFAASLAVHLFLLRFAVPLAFAASVTLTVLAEVLVVFVALYYPVYRVYSRRITIEKDLPFTASYMAALSSSGMGLERLLERAVLYESNKEIKREIALILRDIKAYGLDTLTALSRAALRSPSRSLAMLWLGLRETYITSGNFKSYLSHFSGVLLSEKTQSLRRVTNTISMMAEVYTTLMVAAPLMFVTMLVIMDMLGGTVFGLSPGILVLVLTFVVVPFSALGVYVAIDGILSRV</sequence>